<dbReference type="GO" id="GO:0005829">
    <property type="term" value="C:cytosol"/>
    <property type="evidence" value="ECO:0007669"/>
    <property type="project" value="TreeGrafter"/>
</dbReference>
<dbReference type="InterPro" id="IPR039420">
    <property type="entry name" value="WalR-like"/>
</dbReference>
<evidence type="ECO:0000259" key="8">
    <source>
        <dbReference type="PROSITE" id="PS50110"/>
    </source>
</evidence>
<dbReference type="CDD" id="cd00383">
    <property type="entry name" value="trans_reg_C"/>
    <property type="match status" value="1"/>
</dbReference>
<dbReference type="Gene3D" id="1.10.10.10">
    <property type="entry name" value="Winged helix-like DNA-binding domain superfamily/Winged helix DNA-binding domain"/>
    <property type="match status" value="1"/>
</dbReference>
<protein>
    <submittedName>
        <fullName evidence="10">DNA-binding response OmpR family regulator</fullName>
    </submittedName>
</protein>
<dbReference type="Gene3D" id="3.40.50.2300">
    <property type="match status" value="1"/>
</dbReference>
<dbReference type="PROSITE" id="PS51755">
    <property type="entry name" value="OMPR_PHOB"/>
    <property type="match status" value="1"/>
</dbReference>
<evidence type="ECO:0000313" key="11">
    <source>
        <dbReference type="Proteomes" id="UP001254832"/>
    </source>
</evidence>
<dbReference type="SMART" id="SM00862">
    <property type="entry name" value="Trans_reg_C"/>
    <property type="match status" value="1"/>
</dbReference>
<feature type="DNA-binding region" description="OmpR/PhoB-type" evidence="7">
    <location>
        <begin position="151"/>
        <end position="249"/>
    </location>
</feature>
<dbReference type="GO" id="GO:0000156">
    <property type="term" value="F:phosphorelay response regulator activity"/>
    <property type="evidence" value="ECO:0007669"/>
    <property type="project" value="TreeGrafter"/>
</dbReference>
<dbReference type="Pfam" id="PF00072">
    <property type="entry name" value="Response_reg"/>
    <property type="match status" value="1"/>
</dbReference>
<feature type="modified residue" description="4-aspartylphosphate" evidence="6">
    <location>
        <position position="53"/>
    </location>
</feature>
<dbReference type="GO" id="GO:0000976">
    <property type="term" value="F:transcription cis-regulatory region binding"/>
    <property type="evidence" value="ECO:0007669"/>
    <property type="project" value="TreeGrafter"/>
</dbReference>
<feature type="domain" description="OmpR/PhoB-type" evidence="9">
    <location>
        <begin position="151"/>
        <end position="249"/>
    </location>
</feature>
<dbReference type="Gene3D" id="6.10.250.690">
    <property type="match status" value="1"/>
</dbReference>
<dbReference type="SUPFAM" id="SSF46894">
    <property type="entry name" value="C-terminal effector domain of the bipartite response regulators"/>
    <property type="match status" value="1"/>
</dbReference>
<dbReference type="SMART" id="SM00448">
    <property type="entry name" value="REC"/>
    <property type="match status" value="1"/>
</dbReference>
<comment type="caution">
    <text evidence="10">The sequence shown here is derived from an EMBL/GenBank/DDBJ whole genome shotgun (WGS) entry which is preliminary data.</text>
</comment>
<dbReference type="GO" id="GO:0006355">
    <property type="term" value="P:regulation of DNA-templated transcription"/>
    <property type="evidence" value="ECO:0007669"/>
    <property type="project" value="InterPro"/>
</dbReference>
<dbReference type="PANTHER" id="PTHR48111:SF22">
    <property type="entry name" value="REGULATOR OF RPOS"/>
    <property type="match status" value="1"/>
</dbReference>
<evidence type="ECO:0000313" key="10">
    <source>
        <dbReference type="EMBL" id="MDR6722935.1"/>
    </source>
</evidence>
<name>A0AAP5H075_PAEAM</name>
<proteinExistence type="predicted"/>
<keyword evidence="5" id="KW-0804">Transcription</keyword>
<feature type="domain" description="Response regulatory" evidence="8">
    <location>
        <begin position="4"/>
        <end position="118"/>
    </location>
</feature>
<dbReference type="InterPro" id="IPR011006">
    <property type="entry name" value="CheY-like_superfamily"/>
</dbReference>
<dbReference type="RefSeq" id="WP_145044761.1">
    <property type="nucleotide sequence ID" value="NZ_JAVDTR010000003.1"/>
</dbReference>
<dbReference type="SUPFAM" id="SSF52172">
    <property type="entry name" value="CheY-like"/>
    <property type="match status" value="1"/>
</dbReference>
<evidence type="ECO:0000256" key="4">
    <source>
        <dbReference type="ARBA" id="ARBA00023125"/>
    </source>
</evidence>
<keyword evidence="4 7" id="KW-0238">DNA-binding</keyword>
<evidence type="ECO:0000256" key="2">
    <source>
        <dbReference type="ARBA" id="ARBA00023012"/>
    </source>
</evidence>
<evidence type="ECO:0000256" key="5">
    <source>
        <dbReference type="ARBA" id="ARBA00023163"/>
    </source>
</evidence>
<evidence type="ECO:0000256" key="3">
    <source>
        <dbReference type="ARBA" id="ARBA00023015"/>
    </source>
</evidence>
<dbReference type="InterPro" id="IPR001789">
    <property type="entry name" value="Sig_transdc_resp-reg_receiver"/>
</dbReference>
<dbReference type="CDD" id="cd17574">
    <property type="entry name" value="REC_OmpR"/>
    <property type="match status" value="1"/>
</dbReference>
<dbReference type="PROSITE" id="PS50110">
    <property type="entry name" value="RESPONSE_REGULATORY"/>
    <property type="match status" value="1"/>
</dbReference>
<dbReference type="AlphaFoldDB" id="A0AAP5H075"/>
<dbReference type="InterPro" id="IPR036388">
    <property type="entry name" value="WH-like_DNA-bd_sf"/>
</dbReference>
<keyword evidence="2" id="KW-0902">Two-component regulatory system</keyword>
<organism evidence="10 11">
    <name type="scientific">Paenibacillus amylolyticus</name>
    <dbReference type="NCBI Taxonomy" id="1451"/>
    <lineage>
        <taxon>Bacteria</taxon>
        <taxon>Bacillati</taxon>
        <taxon>Bacillota</taxon>
        <taxon>Bacilli</taxon>
        <taxon>Bacillales</taxon>
        <taxon>Paenibacillaceae</taxon>
        <taxon>Paenibacillus</taxon>
    </lineage>
</organism>
<evidence type="ECO:0000256" key="6">
    <source>
        <dbReference type="PROSITE-ProRule" id="PRU00169"/>
    </source>
</evidence>
<dbReference type="GO" id="GO:0032993">
    <property type="term" value="C:protein-DNA complex"/>
    <property type="evidence" value="ECO:0007669"/>
    <property type="project" value="TreeGrafter"/>
</dbReference>
<sequence>MNEAVLVIEDEPKISRLLELELQYEGYQVGKAGSGTEGLEMVADRQWDLILLDIMLPGLSGIEVLRRIRAKDARIPILMLTAKDSVEDKVSGLDLGANDYITKPFRIEELLARVRAALRLSAAASTVSSTSASTSPDMNHVSSASSPELTSGWLTAAGLKLNEGTREVSRDGTQIELTPREFDLLVYLLQNQRQVLSREQIVQAVWGYDYYGDTNVVDVYIRYVRKKVDNGFTPPLIHTVRGVGYVLKEQL</sequence>
<dbReference type="EMBL" id="JAVDTR010000003">
    <property type="protein sequence ID" value="MDR6722935.1"/>
    <property type="molecule type" value="Genomic_DNA"/>
</dbReference>
<evidence type="ECO:0000256" key="1">
    <source>
        <dbReference type="ARBA" id="ARBA00022553"/>
    </source>
</evidence>
<dbReference type="PANTHER" id="PTHR48111">
    <property type="entry name" value="REGULATOR OF RPOS"/>
    <property type="match status" value="1"/>
</dbReference>
<evidence type="ECO:0000256" key="7">
    <source>
        <dbReference type="PROSITE-ProRule" id="PRU01091"/>
    </source>
</evidence>
<dbReference type="InterPro" id="IPR001867">
    <property type="entry name" value="OmpR/PhoB-type_DNA-bd"/>
</dbReference>
<keyword evidence="1 6" id="KW-0597">Phosphoprotein</keyword>
<evidence type="ECO:0000259" key="9">
    <source>
        <dbReference type="PROSITE" id="PS51755"/>
    </source>
</evidence>
<dbReference type="FunFam" id="3.40.50.2300:FF:000001">
    <property type="entry name" value="DNA-binding response regulator PhoB"/>
    <property type="match status" value="1"/>
</dbReference>
<dbReference type="Proteomes" id="UP001254832">
    <property type="component" value="Unassembled WGS sequence"/>
</dbReference>
<reference evidence="10" key="1">
    <citation type="submission" date="2023-07" db="EMBL/GenBank/DDBJ databases">
        <title>Sorghum-associated microbial communities from plants grown in Nebraska, USA.</title>
        <authorList>
            <person name="Schachtman D."/>
        </authorList>
    </citation>
    <scope>NUCLEOTIDE SEQUENCE</scope>
    <source>
        <strain evidence="10">BE80</strain>
    </source>
</reference>
<keyword evidence="3" id="KW-0805">Transcription regulation</keyword>
<dbReference type="Pfam" id="PF00486">
    <property type="entry name" value="Trans_reg_C"/>
    <property type="match status" value="1"/>
</dbReference>
<dbReference type="FunFam" id="1.10.10.10:FF:000005">
    <property type="entry name" value="Two-component system response regulator"/>
    <property type="match status" value="1"/>
</dbReference>
<accession>A0AAP5H075</accession>
<gene>
    <name evidence="10" type="ORF">J2W91_001387</name>
</gene>
<dbReference type="InterPro" id="IPR016032">
    <property type="entry name" value="Sig_transdc_resp-reg_C-effctor"/>
</dbReference>